<evidence type="ECO:0000256" key="3">
    <source>
        <dbReference type="ARBA" id="ARBA00023002"/>
    </source>
</evidence>
<name>A0AAF0YEP2_9TREE</name>
<protein>
    <submittedName>
        <fullName evidence="5">NmrA-like family domain-containing protein 1</fullName>
    </submittedName>
</protein>
<dbReference type="Gene3D" id="3.40.50.720">
    <property type="entry name" value="NAD(P)-binding Rossmann-like Domain"/>
    <property type="match status" value="1"/>
</dbReference>
<evidence type="ECO:0000313" key="6">
    <source>
        <dbReference type="Proteomes" id="UP000827549"/>
    </source>
</evidence>
<keyword evidence="6" id="KW-1185">Reference proteome</keyword>
<proteinExistence type="inferred from homology"/>
<comment type="similarity">
    <text evidence="1">Belongs to the NmrA-type oxidoreductase family.</text>
</comment>
<dbReference type="Gene3D" id="3.90.25.10">
    <property type="entry name" value="UDP-galactose 4-epimerase, domain 1"/>
    <property type="match status" value="1"/>
</dbReference>
<dbReference type="EMBL" id="CP086717">
    <property type="protein sequence ID" value="WOO82133.1"/>
    <property type="molecule type" value="Genomic_DNA"/>
</dbReference>
<evidence type="ECO:0000313" key="5">
    <source>
        <dbReference type="EMBL" id="WOO82133.1"/>
    </source>
</evidence>
<reference evidence="5" key="1">
    <citation type="submission" date="2023-10" db="EMBL/GenBank/DDBJ databases">
        <authorList>
            <person name="Noh H."/>
        </authorList>
    </citation>
    <scope>NUCLEOTIDE SEQUENCE</scope>
    <source>
        <strain evidence="5">DUCC4014</strain>
    </source>
</reference>
<evidence type="ECO:0000256" key="2">
    <source>
        <dbReference type="ARBA" id="ARBA00022857"/>
    </source>
</evidence>
<dbReference type="InterPro" id="IPR036291">
    <property type="entry name" value="NAD(P)-bd_dom_sf"/>
</dbReference>
<evidence type="ECO:0000256" key="1">
    <source>
        <dbReference type="ARBA" id="ARBA00006328"/>
    </source>
</evidence>
<feature type="domain" description="NmrA-like" evidence="4">
    <location>
        <begin position="4"/>
        <end position="253"/>
    </location>
</feature>
<evidence type="ECO:0000259" key="4">
    <source>
        <dbReference type="Pfam" id="PF05368"/>
    </source>
</evidence>
<dbReference type="SUPFAM" id="SSF51735">
    <property type="entry name" value="NAD(P)-binding Rossmann-fold domains"/>
    <property type="match status" value="1"/>
</dbReference>
<dbReference type="GO" id="GO:0005634">
    <property type="term" value="C:nucleus"/>
    <property type="evidence" value="ECO:0007669"/>
    <property type="project" value="TreeGrafter"/>
</dbReference>
<dbReference type="GeneID" id="87808863"/>
<keyword evidence="3" id="KW-0560">Oxidoreductase</keyword>
<dbReference type="InterPro" id="IPR008030">
    <property type="entry name" value="NmrA-like"/>
</dbReference>
<dbReference type="Proteomes" id="UP000827549">
    <property type="component" value="Chromosome 4"/>
</dbReference>
<dbReference type="Pfam" id="PF05368">
    <property type="entry name" value="NmrA"/>
    <property type="match status" value="1"/>
</dbReference>
<gene>
    <name evidence="5" type="primary">NMRAL1_1</name>
    <name evidence="5" type="ORF">LOC62_04G005634</name>
</gene>
<dbReference type="PANTHER" id="PTHR42748:SF30">
    <property type="entry name" value="NMRA-LIKE DOMAIN-CONTAINING PROTEIN"/>
    <property type="match status" value="1"/>
</dbReference>
<keyword evidence="2" id="KW-0521">NADP</keyword>
<accession>A0AAF0YEP2</accession>
<dbReference type="RefSeq" id="XP_062628165.1">
    <property type="nucleotide sequence ID" value="XM_062772181.1"/>
</dbReference>
<dbReference type="InterPro" id="IPR051164">
    <property type="entry name" value="NmrA-like_oxidored"/>
</dbReference>
<organism evidence="5 6">
    <name type="scientific">Vanrija pseudolonga</name>
    <dbReference type="NCBI Taxonomy" id="143232"/>
    <lineage>
        <taxon>Eukaryota</taxon>
        <taxon>Fungi</taxon>
        <taxon>Dikarya</taxon>
        <taxon>Basidiomycota</taxon>
        <taxon>Agaricomycotina</taxon>
        <taxon>Tremellomycetes</taxon>
        <taxon>Trichosporonales</taxon>
        <taxon>Trichosporonaceae</taxon>
        <taxon>Vanrija</taxon>
    </lineage>
</organism>
<dbReference type="PANTHER" id="PTHR42748">
    <property type="entry name" value="NITROGEN METABOLITE REPRESSION PROTEIN NMRA FAMILY MEMBER"/>
    <property type="match status" value="1"/>
</dbReference>
<dbReference type="GO" id="GO:0016491">
    <property type="term" value="F:oxidoreductase activity"/>
    <property type="evidence" value="ECO:0007669"/>
    <property type="project" value="UniProtKB-KW"/>
</dbReference>
<dbReference type="CDD" id="cd05251">
    <property type="entry name" value="NmrA_like_SDR_a"/>
    <property type="match status" value="1"/>
</dbReference>
<dbReference type="AlphaFoldDB" id="A0AAF0YEP2"/>
<sequence length="298" mass="32222">MASRKIVVFGVTGVQGTSVAKALLADTQHKWHVVGITRNPASRSSKAVAALGVTLAQGDLDDPASYAPAMSGAYGTFINANFWATYRGDSAPAKAAEIRQSSSAVDVALAAGVQHIVYSALESFAPAQELPHFDSKAEVVAYLKATKAPATPLYASYYYSNILGGPRGPVLNLPFPETAVIPSFDPDQIGLWARAAFRDPAKWIGKDMYAAGDSITPKEMAAALSSVVGTPVRALNLSREEFMQLDGDIDHELWLNYLAIVEGRWHRDPKASREIVPEAWDFKTWAENTPEVRERFGV</sequence>